<reference evidence="1 2" key="1">
    <citation type="journal article" date="2023" name="Nucleic Acids Res.">
        <title>The hologenome of Daphnia magna reveals possible DNA methylation and microbiome-mediated evolution of the host genome.</title>
        <authorList>
            <person name="Chaturvedi A."/>
            <person name="Li X."/>
            <person name="Dhandapani V."/>
            <person name="Marshall H."/>
            <person name="Kissane S."/>
            <person name="Cuenca-Cambronero M."/>
            <person name="Asole G."/>
            <person name="Calvet F."/>
            <person name="Ruiz-Romero M."/>
            <person name="Marangio P."/>
            <person name="Guigo R."/>
            <person name="Rago D."/>
            <person name="Mirbahai L."/>
            <person name="Eastwood N."/>
            <person name="Colbourne J.K."/>
            <person name="Zhou J."/>
            <person name="Mallon E."/>
            <person name="Orsini L."/>
        </authorList>
    </citation>
    <scope>NUCLEOTIDE SEQUENCE [LARGE SCALE GENOMIC DNA]</scope>
    <source>
        <strain evidence="1">LRV0_1</strain>
    </source>
</reference>
<dbReference type="Proteomes" id="UP001234178">
    <property type="component" value="Unassembled WGS sequence"/>
</dbReference>
<accession>A0ABR0AMY1</accession>
<comment type="caution">
    <text evidence="1">The sequence shown here is derived from an EMBL/GenBank/DDBJ whole genome shotgun (WGS) entry which is preliminary data.</text>
</comment>
<keyword evidence="2" id="KW-1185">Reference proteome</keyword>
<protein>
    <submittedName>
        <fullName evidence="1">Uncharacterized protein</fullName>
    </submittedName>
</protein>
<organism evidence="1 2">
    <name type="scientific">Daphnia magna</name>
    <dbReference type="NCBI Taxonomy" id="35525"/>
    <lineage>
        <taxon>Eukaryota</taxon>
        <taxon>Metazoa</taxon>
        <taxon>Ecdysozoa</taxon>
        <taxon>Arthropoda</taxon>
        <taxon>Crustacea</taxon>
        <taxon>Branchiopoda</taxon>
        <taxon>Diplostraca</taxon>
        <taxon>Cladocera</taxon>
        <taxon>Anomopoda</taxon>
        <taxon>Daphniidae</taxon>
        <taxon>Daphnia</taxon>
    </lineage>
</organism>
<evidence type="ECO:0000313" key="2">
    <source>
        <dbReference type="Proteomes" id="UP001234178"/>
    </source>
</evidence>
<evidence type="ECO:0000313" key="1">
    <source>
        <dbReference type="EMBL" id="KAK4026472.1"/>
    </source>
</evidence>
<dbReference type="EMBL" id="JAOYFB010000038">
    <property type="protein sequence ID" value="KAK4026472.1"/>
    <property type="molecule type" value="Genomic_DNA"/>
</dbReference>
<name>A0ABR0AMY1_9CRUS</name>
<sequence length="118" mass="13898">MSWKCSRLLNIASCIYSMFDQDSTSHSNEPLFANRRIRCQMLGDLSGERKKQNQSTIDMALWLSGVVECINEMKKKKLFDRFRLMPNLELYPTTFTHIYNSDGGRKKKTRIHNWSFVI</sequence>
<gene>
    <name evidence="1" type="ORF">OUZ56_015468</name>
</gene>
<proteinExistence type="predicted"/>